<keyword evidence="2" id="KW-1185">Reference proteome</keyword>
<evidence type="ECO:0000313" key="2">
    <source>
        <dbReference type="Proteomes" id="UP000675881"/>
    </source>
</evidence>
<name>A0A7R8H7Y0_LEPSM</name>
<dbReference type="Proteomes" id="UP000675881">
    <property type="component" value="Chromosome 4"/>
</dbReference>
<sequence>MESAEDNLREVVKSKIIFSSEYMVPKDISKPKSKVSRKIKPFNEQESTPREGKCIFCGNVHFCKYYVSNTIQGNVSTAITSTRDKRAFAKLSVDGRRIKFLLDLVANINSLPSFLVCKSVDRKNAGSIKVF</sequence>
<protein>
    <submittedName>
        <fullName evidence="1">(salmon louse) hypothetical protein</fullName>
    </submittedName>
</protein>
<proteinExistence type="predicted"/>
<accession>A0A7R8H7Y0</accession>
<dbReference type="AlphaFoldDB" id="A0A7R8H7Y0"/>
<organism evidence="1 2">
    <name type="scientific">Lepeophtheirus salmonis</name>
    <name type="common">Salmon louse</name>
    <name type="synonym">Caligus salmonis</name>
    <dbReference type="NCBI Taxonomy" id="72036"/>
    <lineage>
        <taxon>Eukaryota</taxon>
        <taxon>Metazoa</taxon>
        <taxon>Ecdysozoa</taxon>
        <taxon>Arthropoda</taxon>
        <taxon>Crustacea</taxon>
        <taxon>Multicrustacea</taxon>
        <taxon>Hexanauplia</taxon>
        <taxon>Copepoda</taxon>
        <taxon>Siphonostomatoida</taxon>
        <taxon>Caligidae</taxon>
        <taxon>Lepeophtheirus</taxon>
    </lineage>
</organism>
<gene>
    <name evidence="1" type="ORF">LSAA_8803</name>
</gene>
<evidence type="ECO:0000313" key="1">
    <source>
        <dbReference type="EMBL" id="CAF2927388.1"/>
    </source>
</evidence>
<reference evidence="1" key="1">
    <citation type="submission" date="2021-02" db="EMBL/GenBank/DDBJ databases">
        <authorList>
            <person name="Bekaert M."/>
        </authorList>
    </citation>
    <scope>NUCLEOTIDE SEQUENCE</scope>
    <source>
        <strain evidence="1">IoA-00</strain>
    </source>
</reference>
<dbReference type="EMBL" id="HG994583">
    <property type="protein sequence ID" value="CAF2927388.1"/>
    <property type="molecule type" value="Genomic_DNA"/>
</dbReference>